<evidence type="ECO:0000259" key="8">
    <source>
        <dbReference type="Pfam" id="PF01490"/>
    </source>
</evidence>
<proteinExistence type="predicted"/>
<feature type="domain" description="Amino acid transporter transmembrane" evidence="8">
    <location>
        <begin position="18"/>
        <end position="325"/>
    </location>
</feature>
<dbReference type="Pfam" id="PF01490">
    <property type="entry name" value="Aa_trans"/>
    <property type="match status" value="1"/>
</dbReference>
<keyword evidence="10" id="KW-1185">Reference proteome</keyword>
<reference evidence="9" key="2">
    <citation type="submission" date="2022-03" db="EMBL/GenBank/DDBJ databases">
        <title>Draft title - Genomic analysis of global carrot germplasm unveils the trajectory of domestication and the origin of high carotenoid orange carrot.</title>
        <authorList>
            <person name="Iorizzo M."/>
            <person name="Ellison S."/>
            <person name="Senalik D."/>
            <person name="Macko-Podgorni A."/>
            <person name="Grzebelus D."/>
            <person name="Bostan H."/>
            <person name="Rolling W."/>
            <person name="Curaba J."/>
            <person name="Simon P."/>
        </authorList>
    </citation>
    <scope>NUCLEOTIDE SEQUENCE</scope>
    <source>
        <tissue evidence="9">Leaf</tissue>
    </source>
</reference>
<sequence length="341" mass="37873">MKLGKLLSLFPVMYLSGGTCVVLIINGGSCLRSLYLEIWAHDSTKTASSDAEWYLLFILMAVILSQFSPNMNSAAKIAAIGTSASVIYSTLLVVLSLVQNRPDGISYSVKQAPKEQKDIYGSINALGLIAFAFRGHNVILDIQGTIPTSKNRPSKGPMNKAVSVSYLVIAACFYPLTLAGYWSYGNKSFMEYHRNSMPKFVKAIIYLLVTTHFLTIFQIYGMVVWDNFERIYITMKNRRCTKCIRGGIRALFGGLVYFVALELPFLGSVSALLGAITAVPITFIYPCLMWIMIRNPRQTSRMWYLNVGIAFLGVVLVVLVEIAAIRTLVVYGLKATFFNPK</sequence>
<dbReference type="GO" id="GO:0006865">
    <property type="term" value="P:amino acid transport"/>
    <property type="evidence" value="ECO:0007669"/>
    <property type="project" value="UniProtKB-KW"/>
</dbReference>
<evidence type="ECO:0000256" key="1">
    <source>
        <dbReference type="ARBA" id="ARBA00004370"/>
    </source>
</evidence>
<comment type="subcellular location">
    <subcellularLocation>
        <location evidence="1">Membrane</location>
    </subcellularLocation>
</comment>
<evidence type="ECO:0000256" key="7">
    <source>
        <dbReference type="SAM" id="Phobius"/>
    </source>
</evidence>
<feature type="transmembrane region" description="Helical" evidence="7">
    <location>
        <begin position="79"/>
        <end position="99"/>
    </location>
</feature>
<keyword evidence="5 7" id="KW-1133">Transmembrane helix</keyword>
<dbReference type="Proteomes" id="UP000077755">
    <property type="component" value="Chromosome 6"/>
</dbReference>
<dbReference type="AlphaFoldDB" id="A0AAF0XAT1"/>
<organism evidence="9 10">
    <name type="scientific">Daucus carota subsp. sativus</name>
    <name type="common">Carrot</name>
    <dbReference type="NCBI Taxonomy" id="79200"/>
    <lineage>
        <taxon>Eukaryota</taxon>
        <taxon>Viridiplantae</taxon>
        <taxon>Streptophyta</taxon>
        <taxon>Embryophyta</taxon>
        <taxon>Tracheophyta</taxon>
        <taxon>Spermatophyta</taxon>
        <taxon>Magnoliopsida</taxon>
        <taxon>eudicotyledons</taxon>
        <taxon>Gunneridae</taxon>
        <taxon>Pentapetalae</taxon>
        <taxon>asterids</taxon>
        <taxon>campanulids</taxon>
        <taxon>Apiales</taxon>
        <taxon>Apiaceae</taxon>
        <taxon>Apioideae</taxon>
        <taxon>Scandiceae</taxon>
        <taxon>Daucinae</taxon>
        <taxon>Daucus</taxon>
        <taxon>Daucus sect. Daucus</taxon>
    </lineage>
</organism>
<feature type="transmembrane region" description="Helical" evidence="7">
    <location>
        <begin position="51"/>
        <end position="67"/>
    </location>
</feature>
<feature type="transmembrane region" description="Helical" evidence="7">
    <location>
        <begin position="271"/>
        <end position="291"/>
    </location>
</feature>
<gene>
    <name evidence="9" type="ORF">DCAR_0623754</name>
</gene>
<feature type="transmembrane region" description="Helical" evidence="7">
    <location>
        <begin position="204"/>
        <end position="225"/>
    </location>
</feature>
<dbReference type="PANTHER" id="PTHR48017">
    <property type="entry name" value="OS05G0424000 PROTEIN-RELATED"/>
    <property type="match status" value="1"/>
</dbReference>
<keyword evidence="4" id="KW-0029">Amino-acid transport</keyword>
<keyword evidence="6 7" id="KW-0472">Membrane</keyword>
<feature type="transmembrane region" description="Helical" evidence="7">
    <location>
        <begin position="161"/>
        <end position="184"/>
    </location>
</feature>
<accession>A0AAF0XAT1</accession>
<name>A0AAF0XAT1_DAUCS</name>
<dbReference type="EMBL" id="CP093348">
    <property type="protein sequence ID" value="WOH04345.1"/>
    <property type="molecule type" value="Genomic_DNA"/>
</dbReference>
<evidence type="ECO:0000256" key="2">
    <source>
        <dbReference type="ARBA" id="ARBA00022448"/>
    </source>
</evidence>
<feature type="transmembrane region" description="Helical" evidence="7">
    <location>
        <begin position="303"/>
        <end position="325"/>
    </location>
</feature>
<protein>
    <recommendedName>
        <fullName evidence="8">Amino acid transporter transmembrane domain-containing protein</fullName>
    </recommendedName>
</protein>
<keyword evidence="3 7" id="KW-0812">Transmembrane</keyword>
<keyword evidence="2" id="KW-0813">Transport</keyword>
<evidence type="ECO:0000256" key="3">
    <source>
        <dbReference type="ARBA" id="ARBA00022692"/>
    </source>
</evidence>
<dbReference type="GO" id="GO:0016020">
    <property type="term" value="C:membrane"/>
    <property type="evidence" value="ECO:0007669"/>
    <property type="project" value="UniProtKB-SubCell"/>
</dbReference>
<evidence type="ECO:0000256" key="5">
    <source>
        <dbReference type="ARBA" id="ARBA00022989"/>
    </source>
</evidence>
<feature type="transmembrane region" description="Helical" evidence="7">
    <location>
        <begin position="246"/>
        <end position="265"/>
    </location>
</feature>
<dbReference type="InterPro" id="IPR013057">
    <property type="entry name" value="AA_transpt_TM"/>
</dbReference>
<feature type="transmembrane region" description="Helical" evidence="7">
    <location>
        <begin position="119"/>
        <end position="140"/>
    </location>
</feature>
<feature type="transmembrane region" description="Helical" evidence="7">
    <location>
        <begin position="12"/>
        <end position="35"/>
    </location>
</feature>
<evidence type="ECO:0000313" key="9">
    <source>
        <dbReference type="EMBL" id="WOH04345.1"/>
    </source>
</evidence>
<reference evidence="9" key="1">
    <citation type="journal article" date="2016" name="Nat. Genet.">
        <title>A high-quality carrot genome assembly provides new insights into carotenoid accumulation and asterid genome evolution.</title>
        <authorList>
            <person name="Iorizzo M."/>
            <person name="Ellison S."/>
            <person name="Senalik D."/>
            <person name="Zeng P."/>
            <person name="Satapoomin P."/>
            <person name="Huang J."/>
            <person name="Bowman M."/>
            <person name="Iovene M."/>
            <person name="Sanseverino W."/>
            <person name="Cavagnaro P."/>
            <person name="Yildiz M."/>
            <person name="Macko-Podgorni A."/>
            <person name="Moranska E."/>
            <person name="Grzebelus E."/>
            <person name="Grzebelus D."/>
            <person name="Ashrafi H."/>
            <person name="Zheng Z."/>
            <person name="Cheng S."/>
            <person name="Spooner D."/>
            <person name="Van Deynze A."/>
            <person name="Simon P."/>
        </authorList>
    </citation>
    <scope>NUCLEOTIDE SEQUENCE</scope>
    <source>
        <tissue evidence="9">Leaf</tissue>
    </source>
</reference>
<evidence type="ECO:0000313" key="10">
    <source>
        <dbReference type="Proteomes" id="UP000077755"/>
    </source>
</evidence>
<evidence type="ECO:0000256" key="4">
    <source>
        <dbReference type="ARBA" id="ARBA00022970"/>
    </source>
</evidence>
<evidence type="ECO:0000256" key="6">
    <source>
        <dbReference type="ARBA" id="ARBA00023136"/>
    </source>
</evidence>